<protein>
    <recommendedName>
        <fullName evidence="4">Tetratricopeptide repeat protein</fullName>
    </recommendedName>
</protein>
<reference evidence="2" key="1">
    <citation type="journal article" date="2022" name="Environ. Microbiol.">
        <title>Geoalkalibacter halelectricus SAP #1 sp. nov. possessing extracellular electron transfer and mineral#reducing capabilities from a haloalkaline environment.</title>
        <authorList>
            <person name="Yadav S."/>
            <person name="Singh R."/>
            <person name="Sundharam S.S."/>
            <person name="Chaudhary S."/>
            <person name="Krishnamurthi S."/>
            <person name="Patil S.A."/>
        </authorList>
    </citation>
    <scope>NUCLEOTIDE SEQUENCE</scope>
    <source>
        <strain evidence="2">SAP-1</strain>
    </source>
</reference>
<dbReference type="EMBL" id="CP092109">
    <property type="protein sequence ID" value="UWZ81145.1"/>
    <property type="molecule type" value="Genomic_DNA"/>
</dbReference>
<sequence length="194" mass="21872">MKWVSVLLLCLVLATGLGGCVAIHEHLSGWMAETEAEAEPVAEIAEEPFAEISEPLPPRRLEARDVLDFLAAFQDMDADLQAEEYLRLARRYETNPEDKERLQLAAVMLIPGRGFSNAHRGRELLQEHLKNSPGSEDLDALARLLIGLVAEREKVETLLARERQNSETLARQLNELRNIETIMRQREVNGRPGL</sequence>
<keyword evidence="1" id="KW-0175">Coiled coil</keyword>
<evidence type="ECO:0008006" key="4">
    <source>
        <dbReference type="Google" id="ProtNLM"/>
    </source>
</evidence>
<feature type="coiled-coil region" evidence="1">
    <location>
        <begin position="152"/>
        <end position="179"/>
    </location>
</feature>
<dbReference type="Proteomes" id="UP001060414">
    <property type="component" value="Chromosome"/>
</dbReference>
<organism evidence="2 3">
    <name type="scientific">Geoalkalibacter halelectricus</name>
    <dbReference type="NCBI Taxonomy" id="2847045"/>
    <lineage>
        <taxon>Bacteria</taxon>
        <taxon>Pseudomonadati</taxon>
        <taxon>Thermodesulfobacteriota</taxon>
        <taxon>Desulfuromonadia</taxon>
        <taxon>Desulfuromonadales</taxon>
        <taxon>Geoalkalibacteraceae</taxon>
        <taxon>Geoalkalibacter</taxon>
    </lineage>
</organism>
<evidence type="ECO:0000313" key="2">
    <source>
        <dbReference type="EMBL" id="UWZ81145.1"/>
    </source>
</evidence>
<gene>
    <name evidence="2" type="ORF">L9S41_07045</name>
</gene>
<evidence type="ECO:0000313" key="3">
    <source>
        <dbReference type="Proteomes" id="UP001060414"/>
    </source>
</evidence>
<proteinExistence type="predicted"/>
<evidence type="ECO:0000256" key="1">
    <source>
        <dbReference type="SAM" id="Coils"/>
    </source>
</evidence>
<name>A0ABY5ZTA9_9BACT</name>
<dbReference type="RefSeq" id="WP_260749517.1">
    <property type="nucleotide sequence ID" value="NZ_CP092109.1"/>
</dbReference>
<accession>A0ABY5ZTA9</accession>
<dbReference type="PROSITE" id="PS51257">
    <property type="entry name" value="PROKAR_LIPOPROTEIN"/>
    <property type="match status" value="1"/>
</dbReference>
<keyword evidence="3" id="KW-1185">Reference proteome</keyword>